<dbReference type="InterPro" id="IPR050121">
    <property type="entry name" value="Cytochrome_P450_monoxygenase"/>
</dbReference>
<evidence type="ECO:0000256" key="5">
    <source>
        <dbReference type="PIRSR" id="PIRSR602403-1"/>
    </source>
</evidence>
<dbReference type="GO" id="GO:0016705">
    <property type="term" value="F:oxidoreductase activity, acting on paired donors, with incorporation or reduction of molecular oxygen"/>
    <property type="evidence" value="ECO:0007669"/>
    <property type="project" value="InterPro"/>
</dbReference>
<accession>A0A1X0QXK8</accession>
<keyword evidence="5" id="KW-0349">Heme</keyword>
<dbReference type="VEuPathDB" id="FungiDB:BCV72DRAFT_307292"/>
<dbReference type="InterPro" id="IPR036396">
    <property type="entry name" value="Cyt_P450_sf"/>
</dbReference>
<organism evidence="7">
    <name type="scientific">Rhizopus microsporus var. microsporus</name>
    <dbReference type="NCBI Taxonomy" id="86635"/>
    <lineage>
        <taxon>Eukaryota</taxon>
        <taxon>Fungi</taxon>
        <taxon>Fungi incertae sedis</taxon>
        <taxon>Mucoromycota</taxon>
        <taxon>Mucoromycotina</taxon>
        <taxon>Mucoromycetes</taxon>
        <taxon>Mucorales</taxon>
        <taxon>Mucorineae</taxon>
        <taxon>Rhizopodaceae</taxon>
        <taxon>Rhizopus</taxon>
    </lineage>
</organism>
<comment type="similarity">
    <text evidence="2">Belongs to the cytochrome P450 family.</text>
</comment>
<keyword evidence="4 5" id="KW-0408">Iron</keyword>
<dbReference type="EMBL" id="KV921970">
    <property type="protein sequence ID" value="ORE04484.1"/>
    <property type="molecule type" value="Genomic_DNA"/>
</dbReference>
<dbReference type="Proteomes" id="UP000242414">
    <property type="component" value="Unassembled WGS sequence"/>
</dbReference>
<dbReference type="SUPFAM" id="SSF48264">
    <property type="entry name" value="Cytochrome P450"/>
    <property type="match status" value="1"/>
</dbReference>
<dbReference type="CDD" id="cd11069">
    <property type="entry name" value="CYP_FUM15-like"/>
    <property type="match status" value="1"/>
</dbReference>
<comment type="cofactor">
    <cofactor evidence="1 5">
        <name>heme</name>
        <dbReference type="ChEBI" id="CHEBI:30413"/>
    </cofactor>
</comment>
<evidence type="ECO:0000256" key="1">
    <source>
        <dbReference type="ARBA" id="ARBA00001971"/>
    </source>
</evidence>
<evidence type="ECO:0000313" key="7">
    <source>
        <dbReference type="EMBL" id="ORE04484.1"/>
    </source>
</evidence>
<sequence>MSLQQLVNDRIHPTLQLVQDKVNEYIEKYLEKKTVALGISGAISVYLVSKYIVYRIYLHPLRHMPGPKVDWIPFLGNFREIIQSESGAPHKRWSKQYGGIYMYHGEWNQPRVAVTDDKLLKQLLTTQEYDFIKTPDSQKFLSRFLGNGLLVAEGQQHRFQRKLLNPAFSVQSIRSMVPLMAKPGYQLRRLWLDRIKENDNEEFTEIEVSTGLSLATLDVIGLAGFGQDLRSVEHAGTENQSKLSQAYLHIFSADLSLFRILSFIFPILRHVPTERNRIIKRDLRWLEEESRALVQAGIDRAAREKDSQEKSKDLLALMVNLIDDETGKGMTAEELRNQCMTFLAAGHETTSVSLSWCLWLLAQNQKIQDELRKEVRSLFTDDESVPSYDGINALPLLNNVCRETLRLIPPVPVTNRITRVPVVLGSYALPKGTVVFLPLIVSHHSKEIWGDDAEEFNPYRWETDKVGNAYQYMPFLAGGRQCIGYKFALIEMKLLLAILIKDIQYFEKPGFTVRKKQQITLKPFPNMVLWMKSINK</sequence>
<dbReference type="GO" id="GO:0004497">
    <property type="term" value="F:monooxygenase activity"/>
    <property type="evidence" value="ECO:0007669"/>
    <property type="project" value="InterPro"/>
</dbReference>
<name>A0A1X0QXK8_RHIZD</name>
<dbReference type="AlphaFoldDB" id="A0A1X0QXK8"/>
<keyword evidence="6" id="KW-1133">Transmembrane helix</keyword>
<dbReference type="Gene3D" id="1.10.630.10">
    <property type="entry name" value="Cytochrome P450"/>
    <property type="match status" value="1"/>
</dbReference>
<evidence type="ECO:0000256" key="4">
    <source>
        <dbReference type="ARBA" id="ARBA00023004"/>
    </source>
</evidence>
<dbReference type="InterPro" id="IPR001128">
    <property type="entry name" value="Cyt_P450"/>
</dbReference>
<dbReference type="InterPro" id="IPR002403">
    <property type="entry name" value="Cyt_P450_E_grp-IV"/>
</dbReference>
<keyword evidence="6" id="KW-0812">Transmembrane</keyword>
<proteinExistence type="inferred from homology"/>
<dbReference type="PANTHER" id="PTHR24305">
    <property type="entry name" value="CYTOCHROME P450"/>
    <property type="match status" value="1"/>
</dbReference>
<dbReference type="Pfam" id="PF00067">
    <property type="entry name" value="p450"/>
    <property type="match status" value="1"/>
</dbReference>
<dbReference type="GO" id="GO:0005506">
    <property type="term" value="F:iron ion binding"/>
    <property type="evidence" value="ECO:0007669"/>
    <property type="project" value="InterPro"/>
</dbReference>
<evidence type="ECO:0000256" key="2">
    <source>
        <dbReference type="ARBA" id="ARBA00010617"/>
    </source>
</evidence>
<protein>
    <submittedName>
        <fullName evidence="7">Cytochrome P450</fullName>
    </submittedName>
</protein>
<dbReference type="PRINTS" id="PR00465">
    <property type="entry name" value="EP450IV"/>
</dbReference>
<dbReference type="OrthoDB" id="1470350at2759"/>
<keyword evidence="3 5" id="KW-0479">Metal-binding</keyword>
<feature type="transmembrane region" description="Helical" evidence="6">
    <location>
        <begin position="35"/>
        <end position="54"/>
    </location>
</feature>
<dbReference type="PANTHER" id="PTHR24305:SF166">
    <property type="entry name" value="CYTOCHROME P450 12A4, MITOCHONDRIAL-RELATED"/>
    <property type="match status" value="1"/>
</dbReference>
<reference evidence="7" key="1">
    <citation type="journal article" date="2016" name="Proc. Natl. Acad. Sci. U.S.A.">
        <title>Lipid metabolic changes in an early divergent fungus govern the establishment of a mutualistic symbiosis with endobacteria.</title>
        <authorList>
            <person name="Lastovetsky O.A."/>
            <person name="Gaspar M.L."/>
            <person name="Mondo S.J."/>
            <person name="LaButti K.M."/>
            <person name="Sandor L."/>
            <person name="Grigoriev I.V."/>
            <person name="Henry S.A."/>
            <person name="Pawlowska T.E."/>
        </authorList>
    </citation>
    <scope>NUCLEOTIDE SEQUENCE [LARGE SCALE GENOMIC DNA]</scope>
    <source>
        <strain evidence="7">ATCC 52814</strain>
    </source>
</reference>
<dbReference type="PRINTS" id="PR00385">
    <property type="entry name" value="P450"/>
</dbReference>
<keyword evidence="6" id="KW-0472">Membrane</keyword>
<evidence type="ECO:0000256" key="6">
    <source>
        <dbReference type="SAM" id="Phobius"/>
    </source>
</evidence>
<gene>
    <name evidence="7" type="ORF">BCV72DRAFT_307292</name>
</gene>
<dbReference type="GO" id="GO:0020037">
    <property type="term" value="F:heme binding"/>
    <property type="evidence" value="ECO:0007669"/>
    <property type="project" value="InterPro"/>
</dbReference>
<evidence type="ECO:0000256" key="3">
    <source>
        <dbReference type="ARBA" id="ARBA00022723"/>
    </source>
</evidence>
<feature type="binding site" description="axial binding residue" evidence="5">
    <location>
        <position position="482"/>
    </location>
    <ligand>
        <name>heme</name>
        <dbReference type="ChEBI" id="CHEBI:30413"/>
    </ligand>
    <ligandPart>
        <name>Fe</name>
        <dbReference type="ChEBI" id="CHEBI:18248"/>
    </ligandPart>
</feature>